<evidence type="ECO:0000259" key="1">
    <source>
        <dbReference type="PROSITE" id="PS51186"/>
    </source>
</evidence>
<dbReference type="Gene3D" id="3.40.630.30">
    <property type="match status" value="1"/>
</dbReference>
<accession>A0A6V8KMI5</accession>
<gene>
    <name evidence="2" type="ORF">Phou_073460</name>
</gene>
<dbReference type="PROSITE" id="PS51186">
    <property type="entry name" value="GNAT"/>
    <property type="match status" value="1"/>
</dbReference>
<evidence type="ECO:0000313" key="3">
    <source>
        <dbReference type="Proteomes" id="UP000482800"/>
    </source>
</evidence>
<organism evidence="2 3">
    <name type="scientific">Phytohabitans houttuyneae</name>
    <dbReference type="NCBI Taxonomy" id="1076126"/>
    <lineage>
        <taxon>Bacteria</taxon>
        <taxon>Bacillati</taxon>
        <taxon>Actinomycetota</taxon>
        <taxon>Actinomycetes</taxon>
        <taxon>Micromonosporales</taxon>
        <taxon>Micromonosporaceae</taxon>
    </lineage>
</organism>
<dbReference type="GO" id="GO:0016747">
    <property type="term" value="F:acyltransferase activity, transferring groups other than amino-acyl groups"/>
    <property type="evidence" value="ECO:0007669"/>
    <property type="project" value="InterPro"/>
</dbReference>
<protein>
    <recommendedName>
        <fullName evidence="1">N-acetyltransferase domain-containing protein</fullName>
    </recommendedName>
</protein>
<dbReference type="InterPro" id="IPR016181">
    <property type="entry name" value="Acyl_CoA_acyltransferase"/>
</dbReference>
<dbReference type="Proteomes" id="UP000482800">
    <property type="component" value="Unassembled WGS sequence"/>
</dbReference>
<keyword evidence="3" id="KW-1185">Reference proteome</keyword>
<dbReference type="EMBL" id="BLPF01000003">
    <property type="protein sequence ID" value="GFJ83166.1"/>
    <property type="molecule type" value="Genomic_DNA"/>
</dbReference>
<reference evidence="2 3" key="1">
    <citation type="submission" date="2020-03" db="EMBL/GenBank/DDBJ databases">
        <title>Whole genome shotgun sequence of Phytohabitans houttuyneae NBRC 108639.</title>
        <authorList>
            <person name="Komaki H."/>
            <person name="Tamura T."/>
        </authorList>
    </citation>
    <scope>NUCLEOTIDE SEQUENCE [LARGE SCALE GENOMIC DNA]</scope>
    <source>
        <strain evidence="2 3">NBRC 108639</strain>
    </source>
</reference>
<evidence type="ECO:0000313" key="2">
    <source>
        <dbReference type="EMBL" id="GFJ83166.1"/>
    </source>
</evidence>
<feature type="domain" description="N-acetyltransferase" evidence="1">
    <location>
        <begin position="3"/>
        <end position="146"/>
    </location>
</feature>
<sequence>MEVGLRDATPADSDFCFALHEAALGPYVTAVWGWDEAVQRDFHARGFDPPHTKIITMNGVDAGRLDVERRPDELYVGLIELLPAYQGKGAGGRLLRDLIAEAAARGQAICLEVLVVNTRAYDLYARLGFRETGRDDLKVWMRIEVYR</sequence>
<proteinExistence type="predicted"/>
<dbReference type="RefSeq" id="WP_173065273.1">
    <property type="nucleotide sequence ID" value="NZ_BAABGO010000007.1"/>
</dbReference>
<dbReference type="SUPFAM" id="SSF55729">
    <property type="entry name" value="Acyl-CoA N-acyltransferases (Nat)"/>
    <property type="match status" value="1"/>
</dbReference>
<name>A0A6V8KMI5_9ACTN</name>
<dbReference type="InterPro" id="IPR000182">
    <property type="entry name" value="GNAT_dom"/>
</dbReference>
<dbReference type="Pfam" id="PF00583">
    <property type="entry name" value="Acetyltransf_1"/>
    <property type="match status" value="1"/>
</dbReference>
<dbReference type="CDD" id="cd04301">
    <property type="entry name" value="NAT_SF"/>
    <property type="match status" value="1"/>
</dbReference>
<dbReference type="AlphaFoldDB" id="A0A6V8KMI5"/>
<comment type="caution">
    <text evidence="2">The sequence shown here is derived from an EMBL/GenBank/DDBJ whole genome shotgun (WGS) entry which is preliminary data.</text>
</comment>
<reference evidence="2 3" key="2">
    <citation type="submission" date="2020-03" db="EMBL/GenBank/DDBJ databases">
        <authorList>
            <person name="Ichikawa N."/>
            <person name="Kimura A."/>
            <person name="Kitahashi Y."/>
            <person name="Uohara A."/>
        </authorList>
    </citation>
    <scope>NUCLEOTIDE SEQUENCE [LARGE SCALE GENOMIC DNA]</scope>
    <source>
        <strain evidence="2 3">NBRC 108639</strain>
    </source>
</reference>